<organism evidence="2 3">
    <name type="scientific">Oncorhynchus mykiss</name>
    <name type="common">Rainbow trout</name>
    <name type="synonym">Salmo gairdneri</name>
    <dbReference type="NCBI Taxonomy" id="8022"/>
    <lineage>
        <taxon>Eukaryota</taxon>
        <taxon>Metazoa</taxon>
        <taxon>Chordata</taxon>
        <taxon>Craniata</taxon>
        <taxon>Vertebrata</taxon>
        <taxon>Euteleostomi</taxon>
        <taxon>Actinopterygii</taxon>
        <taxon>Neopterygii</taxon>
        <taxon>Teleostei</taxon>
        <taxon>Protacanthopterygii</taxon>
        <taxon>Salmoniformes</taxon>
        <taxon>Salmonidae</taxon>
        <taxon>Salmoninae</taxon>
        <taxon>Oncorhynchus</taxon>
    </lineage>
</organism>
<protein>
    <submittedName>
        <fullName evidence="2">Uncharacterized protein</fullName>
    </submittedName>
</protein>
<proteinExistence type="inferred from homology"/>
<dbReference type="AlphaFoldDB" id="A0A060WVS8"/>
<gene>
    <name evidence="2" type="ORF">GSONMT00038675001</name>
</gene>
<evidence type="ECO:0000256" key="1">
    <source>
        <dbReference type="ARBA" id="ARBA00009024"/>
    </source>
</evidence>
<name>A0A060WVS8_ONCMY</name>
<dbReference type="InterPro" id="IPR006461">
    <property type="entry name" value="PLAC_motif_containing"/>
</dbReference>
<dbReference type="NCBIfam" id="TIGR01571">
    <property type="entry name" value="A_thal_Cys_rich"/>
    <property type="match status" value="1"/>
</dbReference>
<comment type="similarity">
    <text evidence="1">Belongs to the cornifelin family.</text>
</comment>
<evidence type="ECO:0000313" key="3">
    <source>
        <dbReference type="Proteomes" id="UP000193380"/>
    </source>
</evidence>
<reference evidence="2" key="1">
    <citation type="journal article" date="2014" name="Nat. Commun.">
        <title>The rainbow trout genome provides novel insights into evolution after whole-genome duplication in vertebrates.</title>
        <authorList>
            <person name="Berthelot C."/>
            <person name="Brunet F."/>
            <person name="Chalopin D."/>
            <person name="Juanchich A."/>
            <person name="Bernard M."/>
            <person name="Noel B."/>
            <person name="Bento P."/>
            <person name="Da Silva C."/>
            <person name="Labadie K."/>
            <person name="Alberti A."/>
            <person name="Aury J.M."/>
            <person name="Louis A."/>
            <person name="Dehais P."/>
            <person name="Bardou P."/>
            <person name="Montfort J."/>
            <person name="Klopp C."/>
            <person name="Cabau C."/>
            <person name="Gaspin C."/>
            <person name="Thorgaard G.H."/>
            <person name="Boussaha M."/>
            <person name="Quillet E."/>
            <person name="Guyomard R."/>
            <person name="Galiana D."/>
            <person name="Bobe J."/>
            <person name="Volff J.N."/>
            <person name="Genet C."/>
            <person name="Wincker P."/>
            <person name="Jaillon O."/>
            <person name="Roest Crollius H."/>
            <person name="Guiguen Y."/>
        </authorList>
    </citation>
    <scope>NUCLEOTIDE SEQUENCE [LARGE SCALE GENOMIC DNA]</scope>
</reference>
<reference evidence="2" key="2">
    <citation type="submission" date="2014-03" db="EMBL/GenBank/DDBJ databases">
        <authorList>
            <person name="Genoscope - CEA"/>
        </authorList>
    </citation>
    <scope>NUCLEOTIDE SEQUENCE</scope>
</reference>
<dbReference type="Pfam" id="PF04749">
    <property type="entry name" value="PLAC8"/>
    <property type="match status" value="1"/>
</dbReference>
<accession>A0A060WVS8</accession>
<dbReference type="PaxDb" id="8022-A0A060WVS8"/>
<dbReference type="STRING" id="8022.A0A060WVS8"/>
<evidence type="ECO:0000313" key="2">
    <source>
        <dbReference type="EMBL" id="CDQ71256.1"/>
    </source>
</evidence>
<dbReference type="EMBL" id="FR904757">
    <property type="protein sequence ID" value="CDQ71256.1"/>
    <property type="molecule type" value="Genomic_DNA"/>
</dbReference>
<dbReference type="OrthoDB" id="1045822at2759"/>
<dbReference type="PANTHER" id="PTHR15907">
    <property type="entry name" value="DUF614 FAMILY PROTEIN-RELATED"/>
    <property type="match status" value="1"/>
</dbReference>
<sequence>MYIIFSSSYNSTPYYLGRSLAVLLICIVLCISIVMAVQPMPVVNIQPGIFRSPADIKTEVWSSSICDCCDDMKICCFGFWCPCCLRCQTSTDFGECFCLPLLDISTSWLPAASLALRSAMRERYRIQGSMCDDCLLVTCCTPCAWCQMARELKLRQRTLLLVNVPSPVQINMHPPQAFSNPSMHLQPMPAGLYPSAPQ</sequence>
<dbReference type="Proteomes" id="UP000193380">
    <property type="component" value="Unassembled WGS sequence"/>
</dbReference>